<proteinExistence type="inferred from homology"/>
<keyword evidence="9" id="KW-0539">Nucleus</keyword>
<keyword evidence="6" id="KW-0805">Transcription regulation</keyword>
<accession>A0AAW1SJM7</accession>
<name>A0AAW1SJM7_9CHLO</name>
<comment type="subcellular location">
    <subcellularLocation>
        <location evidence="1">Nucleus</location>
        <location evidence="1">Nucleolus</location>
    </subcellularLocation>
</comment>
<dbReference type="EMBL" id="JALJOU010000002">
    <property type="protein sequence ID" value="KAK9845891.1"/>
    <property type="molecule type" value="Genomic_DNA"/>
</dbReference>
<keyword evidence="8" id="KW-0804">Transcription</keyword>
<keyword evidence="4" id="KW-0863">Zinc-finger</keyword>
<reference evidence="10 11" key="1">
    <citation type="journal article" date="2024" name="Nat. Commun.">
        <title>Phylogenomics reveals the evolutionary origins of lichenization in chlorophyte algae.</title>
        <authorList>
            <person name="Puginier C."/>
            <person name="Libourel C."/>
            <person name="Otte J."/>
            <person name="Skaloud P."/>
            <person name="Haon M."/>
            <person name="Grisel S."/>
            <person name="Petersen M."/>
            <person name="Berrin J.G."/>
            <person name="Delaux P.M."/>
            <person name="Dal Grande F."/>
            <person name="Keller J."/>
        </authorList>
    </citation>
    <scope>NUCLEOTIDE SEQUENCE [LARGE SCALE GENOMIC DNA]</scope>
    <source>
        <strain evidence="10 11">SAG 245.80</strain>
    </source>
</reference>
<gene>
    <name evidence="10" type="ORF">WJX81_005317</name>
</gene>
<evidence type="ECO:0000256" key="6">
    <source>
        <dbReference type="ARBA" id="ARBA00023015"/>
    </source>
</evidence>
<keyword evidence="11" id="KW-1185">Reference proteome</keyword>
<evidence type="ECO:0000256" key="4">
    <source>
        <dbReference type="ARBA" id="ARBA00022771"/>
    </source>
</evidence>
<dbReference type="InterPro" id="IPR033599">
    <property type="entry name" value="TAF1B/Rrn7"/>
</dbReference>
<organism evidence="10 11">
    <name type="scientific">Elliptochloris bilobata</name>
    <dbReference type="NCBI Taxonomy" id="381761"/>
    <lineage>
        <taxon>Eukaryota</taxon>
        <taxon>Viridiplantae</taxon>
        <taxon>Chlorophyta</taxon>
        <taxon>core chlorophytes</taxon>
        <taxon>Trebouxiophyceae</taxon>
        <taxon>Trebouxiophyceae incertae sedis</taxon>
        <taxon>Elliptochloris clade</taxon>
        <taxon>Elliptochloris</taxon>
    </lineage>
</organism>
<evidence type="ECO:0000256" key="2">
    <source>
        <dbReference type="ARBA" id="ARBA00006899"/>
    </source>
</evidence>
<protein>
    <submittedName>
        <fullName evidence="10">Uncharacterized protein</fullName>
    </submittedName>
</protein>
<dbReference type="GO" id="GO:0070860">
    <property type="term" value="C:RNA polymerase I core factor complex"/>
    <property type="evidence" value="ECO:0007669"/>
    <property type="project" value="InterPro"/>
</dbReference>
<dbReference type="PANTHER" id="PTHR31576">
    <property type="entry name" value="TATA BOX-BINDING PROTEIN-ASSOCIATED FACTOR RNA POLYMERASE I SUBUNIT B"/>
    <property type="match status" value="1"/>
</dbReference>
<dbReference type="PANTHER" id="PTHR31576:SF2">
    <property type="entry name" value="TATA BOX-BINDING PROTEIN-ASSOCIATED FACTOR RNA POLYMERASE I SUBUNIT B"/>
    <property type="match status" value="1"/>
</dbReference>
<keyword evidence="5" id="KW-0862">Zinc</keyword>
<evidence type="ECO:0000256" key="1">
    <source>
        <dbReference type="ARBA" id="ARBA00004604"/>
    </source>
</evidence>
<keyword evidence="3" id="KW-0479">Metal-binding</keyword>
<dbReference type="GO" id="GO:0008270">
    <property type="term" value="F:zinc ion binding"/>
    <property type="evidence" value="ECO:0007669"/>
    <property type="project" value="UniProtKB-KW"/>
</dbReference>
<evidence type="ECO:0000256" key="9">
    <source>
        <dbReference type="ARBA" id="ARBA00023242"/>
    </source>
</evidence>
<sequence>MLQAQLSVLRSKYAVGAAVTSAARCIWLGYVADSGVLSADFPRAVEALTHSGEPDPPPANVLGQAVPRQGMPLLKALGLSLHKALPLTSLLAMCFLACWHCRETVMPTDLLRWAASGELCYLNMAEVVRPVREAAGEPVLPESIVKPQGVPGLHAVMADAAHQAKALGLTLPGINAVALLRRFIMELSMPQALLPVAADLFRVHVAGMPQAARLGPARVKNYMRTLQGTSLAGHQPPDGLSDFQRTLLATAGLAGDEPAEGVAFENDARTDLGAHGHSTVASEGQDDAGARLYRLLGPPHHPVSKHVHPDYAALLTVGAAYLWIRPEYVHALVCNLEMTMADAELEAGMHSDTH</sequence>
<dbReference type="AlphaFoldDB" id="A0AAW1SJM7"/>
<dbReference type="GO" id="GO:0001164">
    <property type="term" value="F:RNA polymerase I core promoter sequence-specific DNA binding"/>
    <property type="evidence" value="ECO:0007669"/>
    <property type="project" value="InterPro"/>
</dbReference>
<keyword evidence="7" id="KW-0238">DNA-binding</keyword>
<comment type="caution">
    <text evidence="10">The sequence shown here is derived from an EMBL/GenBank/DDBJ whole genome shotgun (WGS) entry which is preliminary data.</text>
</comment>
<evidence type="ECO:0000256" key="3">
    <source>
        <dbReference type="ARBA" id="ARBA00022723"/>
    </source>
</evidence>
<comment type="similarity">
    <text evidence="2">Belongs to the RRN7/TAF1B family.</text>
</comment>
<dbReference type="GO" id="GO:0042790">
    <property type="term" value="P:nucleolar large rRNA transcription by RNA polymerase I"/>
    <property type="evidence" value="ECO:0007669"/>
    <property type="project" value="TreeGrafter"/>
</dbReference>
<evidence type="ECO:0000313" key="11">
    <source>
        <dbReference type="Proteomes" id="UP001445335"/>
    </source>
</evidence>
<evidence type="ECO:0000256" key="5">
    <source>
        <dbReference type="ARBA" id="ARBA00022833"/>
    </source>
</evidence>
<evidence type="ECO:0000313" key="10">
    <source>
        <dbReference type="EMBL" id="KAK9845891.1"/>
    </source>
</evidence>
<evidence type="ECO:0000256" key="8">
    <source>
        <dbReference type="ARBA" id="ARBA00023163"/>
    </source>
</evidence>
<evidence type="ECO:0000256" key="7">
    <source>
        <dbReference type="ARBA" id="ARBA00023125"/>
    </source>
</evidence>
<dbReference type="Proteomes" id="UP001445335">
    <property type="component" value="Unassembled WGS sequence"/>
</dbReference>